<dbReference type="OrthoDB" id="538223at2759"/>
<dbReference type="AlphaFoldDB" id="A0A5N5D2V5"/>
<gene>
    <name evidence="2" type="ORF">DBV05_g9329</name>
</gene>
<dbReference type="EMBL" id="VCHE01000087">
    <property type="protein sequence ID" value="KAB2572035.1"/>
    <property type="molecule type" value="Genomic_DNA"/>
</dbReference>
<evidence type="ECO:0000313" key="2">
    <source>
        <dbReference type="EMBL" id="KAB2572035.1"/>
    </source>
</evidence>
<organism evidence="2 3">
    <name type="scientific">Lasiodiplodia theobromae</name>
    <dbReference type="NCBI Taxonomy" id="45133"/>
    <lineage>
        <taxon>Eukaryota</taxon>
        <taxon>Fungi</taxon>
        <taxon>Dikarya</taxon>
        <taxon>Ascomycota</taxon>
        <taxon>Pezizomycotina</taxon>
        <taxon>Dothideomycetes</taxon>
        <taxon>Dothideomycetes incertae sedis</taxon>
        <taxon>Botryosphaeriales</taxon>
        <taxon>Botryosphaeriaceae</taxon>
        <taxon>Lasiodiplodia</taxon>
    </lineage>
</organism>
<protein>
    <submittedName>
        <fullName evidence="2">Uncharacterized protein</fullName>
    </submittedName>
</protein>
<reference evidence="2 3" key="1">
    <citation type="journal article" date="2019" name="Sci. Rep.">
        <title>A multi-omics analysis of the grapevine pathogen Lasiodiplodia theobromae reveals that temperature affects the expression of virulence- and pathogenicity-related genes.</title>
        <authorList>
            <person name="Felix C."/>
            <person name="Meneses R."/>
            <person name="Goncalves M.F.M."/>
            <person name="Tilleman L."/>
            <person name="Duarte A.S."/>
            <person name="Jorrin-Novo J.V."/>
            <person name="Van de Peer Y."/>
            <person name="Deforce D."/>
            <person name="Van Nieuwerburgh F."/>
            <person name="Esteves A.C."/>
            <person name="Alves A."/>
        </authorList>
    </citation>
    <scope>NUCLEOTIDE SEQUENCE [LARGE SCALE GENOMIC DNA]</scope>
    <source>
        <strain evidence="2 3">LA-SOL3</strain>
    </source>
</reference>
<keyword evidence="3" id="KW-1185">Reference proteome</keyword>
<accession>A0A5N5D2V5</accession>
<comment type="caution">
    <text evidence="2">The sequence shown here is derived from an EMBL/GenBank/DDBJ whole genome shotgun (WGS) entry which is preliminary data.</text>
</comment>
<name>A0A5N5D2V5_9PEZI</name>
<feature type="region of interest" description="Disordered" evidence="1">
    <location>
        <begin position="153"/>
        <end position="174"/>
    </location>
</feature>
<proteinExistence type="predicted"/>
<evidence type="ECO:0000256" key="1">
    <source>
        <dbReference type="SAM" id="MobiDB-lite"/>
    </source>
</evidence>
<evidence type="ECO:0000313" key="3">
    <source>
        <dbReference type="Proteomes" id="UP000325902"/>
    </source>
</evidence>
<sequence length="319" mass="35822">MSSQPNLNLPATAPNTERHRATLNGRYKFAVYSIANLDQANLQALETELNSAEYAAGTCKLAPQPSFLGRPLRDVFDYHVRVRDEDTTIHPLYFIVAVYADYKTDGVIVVHLNTGQGEQEDRVDKARCAVDMAASWGMNFDIGNMDWEDLKEEEQDNYGGDQPATLPSQPSQPAPATVHWQYSCWSLVPNIRGLNDLLEPGYELKPADQRRVQMAGNYAGQSEPQAEIGRLHPWFCKSHPTAHRQVAIWIDRQDFEGDGVLLVRYDWDGNIDAHDDLQIVRLGLDRHEVKRVPASRAVAELDEYCGEQGLPLATTHLSP</sequence>
<dbReference type="Proteomes" id="UP000325902">
    <property type="component" value="Unassembled WGS sequence"/>
</dbReference>